<feature type="transmembrane region" description="Helical" evidence="1">
    <location>
        <begin position="6"/>
        <end position="24"/>
    </location>
</feature>
<accession>A0ABZ3IKV4</accession>
<name>A0ABZ3IKV4_9FIRM</name>
<keyword evidence="3" id="KW-1185">Reference proteome</keyword>
<keyword evidence="1" id="KW-1133">Transmembrane helix</keyword>
<reference evidence="2" key="1">
    <citation type="submission" date="2024-05" db="EMBL/GenBank/DDBJ databases">
        <title>Isolation and characterization of Sporomusa carbonis sp. nov., a carboxydotrophic hydrogenogen in the genus of Sporomusa isolated from a charcoal burning pile.</title>
        <authorList>
            <person name="Boeer T."/>
            <person name="Rosenbaum F."/>
            <person name="Eysell L."/>
            <person name="Mueller V."/>
            <person name="Daniel R."/>
            <person name="Poehlein A."/>
        </authorList>
    </citation>
    <scope>NUCLEOTIDE SEQUENCE [LARGE SCALE GENOMIC DNA]</scope>
    <source>
        <strain evidence="2">DSM 10669</strain>
    </source>
</reference>
<dbReference type="Proteomes" id="UP000216752">
    <property type="component" value="Chromosome"/>
</dbReference>
<organism evidence="2 3">
    <name type="scientific">Sporomusa silvacetica DSM 10669</name>
    <dbReference type="NCBI Taxonomy" id="1123289"/>
    <lineage>
        <taxon>Bacteria</taxon>
        <taxon>Bacillati</taxon>
        <taxon>Bacillota</taxon>
        <taxon>Negativicutes</taxon>
        <taxon>Selenomonadales</taxon>
        <taxon>Sporomusaceae</taxon>
        <taxon>Sporomusa</taxon>
    </lineage>
</organism>
<keyword evidence="1" id="KW-0812">Transmembrane</keyword>
<evidence type="ECO:0000313" key="3">
    <source>
        <dbReference type="Proteomes" id="UP000216752"/>
    </source>
</evidence>
<gene>
    <name evidence="2" type="ORF">SPSIL_024570</name>
</gene>
<dbReference type="RefSeq" id="WP_094602992.1">
    <property type="nucleotide sequence ID" value="NZ_CP155573.1"/>
</dbReference>
<evidence type="ECO:0008006" key="4">
    <source>
        <dbReference type="Google" id="ProtNLM"/>
    </source>
</evidence>
<protein>
    <recommendedName>
        <fullName evidence="4">Secreted protein</fullName>
    </recommendedName>
</protein>
<proteinExistence type="predicted"/>
<evidence type="ECO:0000313" key="2">
    <source>
        <dbReference type="EMBL" id="XFO66307.1"/>
    </source>
</evidence>
<keyword evidence="1" id="KW-0472">Membrane</keyword>
<sequence>MDASQVLLFLFIFFVKICPILDIFQNKGELSRKCPERGGILLVVGLGFEKVAISGNRLAKQTMRGAIV</sequence>
<evidence type="ECO:0000256" key="1">
    <source>
        <dbReference type="SAM" id="Phobius"/>
    </source>
</evidence>
<dbReference type="EMBL" id="CP155573">
    <property type="protein sequence ID" value="XFO66307.1"/>
    <property type="molecule type" value="Genomic_DNA"/>
</dbReference>